<dbReference type="GO" id="GO:0005506">
    <property type="term" value="F:iron ion binding"/>
    <property type="evidence" value="ECO:0007669"/>
    <property type="project" value="InterPro"/>
</dbReference>
<dbReference type="EMBL" id="HBHQ01010450">
    <property type="protein sequence ID" value="CAD9815210.1"/>
    <property type="molecule type" value="Transcribed_RNA"/>
</dbReference>
<sequence>MYSPVFSLCNISSIARRQRTGLISSYSSSTIMADAFYKSHQRHPGLFGDKFEESWLHPDLKDLVKAFGGSNASFAEDPTKLAPDLLREEAPQVYSFKCLSPLFLQIFNEEIENFYEITDKYNIPVRRPNSMNKYGVIVNEIGMRPLITSFQQNYLWPLARVLFPSEGSQFDDHHSFIVRYRADEDLGLDMHTDDSDVTFNVCLGHDFVGATLSFCGMFGAVDHRKWVHTYRHEIGRAILHLGSRRHGADDIESGMRANLIVWNHNHEYRNSIDYRRTRRSHVLYQKEEGPPDPVCLSYTHDRDFANFKAVPDSIKEKSTQAWCPPPGKEYDGFKG</sequence>
<dbReference type="InterPro" id="IPR006620">
    <property type="entry name" value="Pro_4_hyd_alph"/>
</dbReference>
<gene>
    <name evidence="6" type="ORF">ASEP1449_LOCUS7036</name>
</gene>
<evidence type="ECO:0000256" key="4">
    <source>
        <dbReference type="ARBA" id="ARBA00023002"/>
    </source>
</evidence>
<evidence type="ECO:0000256" key="2">
    <source>
        <dbReference type="ARBA" id="ARBA00022896"/>
    </source>
</evidence>
<reference evidence="6" key="1">
    <citation type="submission" date="2021-01" db="EMBL/GenBank/DDBJ databases">
        <authorList>
            <person name="Corre E."/>
            <person name="Pelletier E."/>
            <person name="Niang G."/>
            <person name="Scheremetjew M."/>
            <person name="Finn R."/>
            <person name="Kale V."/>
            <person name="Holt S."/>
            <person name="Cochrane G."/>
            <person name="Meng A."/>
            <person name="Brown T."/>
            <person name="Cohen L."/>
        </authorList>
    </citation>
    <scope>NUCLEOTIDE SEQUENCE</scope>
    <source>
        <strain evidence="6">CCMP2084</strain>
    </source>
</reference>
<dbReference type="GO" id="GO:0031418">
    <property type="term" value="F:L-ascorbic acid binding"/>
    <property type="evidence" value="ECO:0007669"/>
    <property type="project" value="UniProtKB-KW"/>
</dbReference>
<keyword evidence="2" id="KW-0847">Vitamin C</keyword>
<dbReference type="GO" id="GO:0051213">
    <property type="term" value="F:dioxygenase activity"/>
    <property type="evidence" value="ECO:0007669"/>
    <property type="project" value="UniProtKB-KW"/>
</dbReference>
<protein>
    <recommendedName>
        <fullName evidence="5">Prolyl 4-hydroxylase alpha subunit domain-containing protein</fullName>
    </recommendedName>
</protein>
<evidence type="ECO:0000313" key="6">
    <source>
        <dbReference type="EMBL" id="CAD9815210.1"/>
    </source>
</evidence>
<dbReference type="GO" id="GO:0016705">
    <property type="term" value="F:oxidoreductase activity, acting on paired donors, with incorporation or reduction of molecular oxygen"/>
    <property type="evidence" value="ECO:0007669"/>
    <property type="project" value="InterPro"/>
</dbReference>
<feature type="domain" description="Prolyl 4-hydroxylase alpha subunit" evidence="5">
    <location>
        <begin position="91"/>
        <end position="264"/>
    </location>
</feature>
<organism evidence="6">
    <name type="scientific">Attheya septentrionalis</name>
    <dbReference type="NCBI Taxonomy" id="420275"/>
    <lineage>
        <taxon>Eukaryota</taxon>
        <taxon>Sar</taxon>
        <taxon>Stramenopiles</taxon>
        <taxon>Ochrophyta</taxon>
        <taxon>Bacillariophyta</taxon>
        <taxon>Coscinodiscophyceae</taxon>
        <taxon>Chaetocerotophycidae</taxon>
        <taxon>Chaetocerotales</taxon>
        <taxon>Attheyaceae</taxon>
        <taxon>Attheya</taxon>
    </lineage>
</organism>
<dbReference type="AlphaFoldDB" id="A0A7S2XLH9"/>
<dbReference type="PANTHER" id="PTHR24014:SF4">
    <property type="entry name" value="2-OXOGLUTARATE AND IRON-DEPENDENT OXYGENASE DOMAIN-CONTAINING PROTEIN 2"/>
    <property type="match status" value="1"/>
</dbReference>
<evidence type="ECO:0000256" key="1">
    <source>
        <dbReference type="ARBA" id="ARBA00001961"/>
    </source>
</evidence>
<name>A0A7S2XLH9_9STRA</name>
<keyword evidence="4" id="KW-0560">Oxidoreductase</keyword>
<dbReference type="Pfam" id="PF25238">
    <property type="entry name" value="OGFOD2-like"/>
    <property type="match status" value="1"/>
</dbReference>
<evidence type="ECO:0000259" key="5">
    <source>
        <dbReference type="SMART" id="SM00702"/>
    </source>
</evidence>
<dbReference type="SMART" id="SM00702">
    <property type="entry name" value="P4Hc"/>
    <property type="match status" value="1"/>
</dbReference>
<proteinExistence type="predicted"/>
<keyword evidence="3" id="KW-0223">Dioxygenase</keyword>
<evidence type="ECO:0000256" key="3">
    <source>
        <dbReference type="ARBA" id="ARBA00022964"/>
    </source>
</evidence>
<comment type="cofactor">
    <cofactor evidence="1">
        <name>L-ascorbate</name>
        <dbReference type="ChEBI" id="CHEBI:38290"/>
    </cofactor>
</comment>
<dbReference type="PANTHER" id="PTHR24014">
    <property type="entry name" value="2-OXOGLUTARATE AND IRON-DEPENDENT OXYGENASE DOMAIN-CONTAINING PROTEIN 2"/>
    <property type="match status" value="1"/>
</dbReference>
<accession>A0A7S2XLH9</accession>